<comment type="similarity">
    <text evidence="1">Belongs to the class-I pyridoxal-phosphate-dependent aminotransferase family.</text>
</comment>
<dbReference type="PANTHER" id="PTHR43510">
    <property type="entry name" value="AMINOTRANSFERASE FUNCTION, HYPOTHETICAL (EUROFUNG)"/>
    <property type="match status" value="1"/>
</dbReference>
<keyword evidence="4" id="KW-1185">Reference proteome</keyword>
<comment type="caution">
    <text evidence="3">The sequence shown here is derived from an EMBL/GenBank/DDBJ whole genome shotgun (WGS) entry which is preliminary data.</text>
</comment>
<dbReference type="Gene3D" id="3.90.1150.10">
    <property type="entry name" value="Aspartate Aminotransferase, domain 1"/>
    <property type="match status" value="1"/>
</dbReference>
<dbReference type="Proteomes" id="UP001217838">
    <property type="component" value="Unassembled WGS sequence"/>
</dbReference>
<dbReference type="InterPro" id="IPR015421">
    <property type="entry name" value="PyrdxlP-dep_Trfase_major"/>
</dbReference>
<dbReference type="EC" id="2.6.1.-" evidence="1"/>
<dbReference type="EMBL" id="JAQNDN010000003">
    <property type="protein sequence ID" value="MDC0667957.1"/>
    <property type="molecule type" value="Genomic_DNA"/>
</dbReference>
<evidence type="ECO:0000313" key="3">
    <source>
        <dbReference type="EMBL" id="MDC0667957.1"/>
    </source>
</evidence>
<reference evidence="3 4" key="1">
    <citation type="submission" date="2022-11" db="EMBL/GenBank/DDBJ databases">
        <title>Minimal conservation of predation-associated metabolite biosynthetic gene clusters underscores biosynthetic potential of Myxococcota including descriptions for ten novel species: Archangium lansinium sp. nov., Myxococcus landrumus sp. nov., Nannocystis bai.</title>
        <authorList>
            <person name="Ahearne A."/>
            <person name="Stevens C."/>
            <person name="Dowd S."/>
        </authorList>
    </citation>
    <scope>NUCLEOTIDE SEQUENCE [LARGE SCALE GENOMIC DNA]</scope>
    <source>
        <strain evidence="3 4">NCELM</strain>
    </source>
</reference>
<evidence type="ECO:0000256" key="1">
    <source>
        <dbReference type="RuleBase" id="RU000481"/>
    </source>
</evidence>
<dbReference type="PANTHER" id="PTHR43510:SF1">
    <property type="entry name" value="AMINOTRANSFERASE FUNCTION, HYPOTHETICAL (EUROFUNG)"/>
    <property type="match status" value="1"/>
</dbReference>
<evidence type="ECO:0000259" key="2">
    <source>
        <dbReference type="Pfam" id="PF00155"/>
    </source>
</evidence>
<gene>
    <name evidence="3" type="ORF">POL58_09425</name>
</gene>
<feature type="domain" description="Aminotransferase class I/classII large" evidence="2">
    <location>
        <begin position="66"/>
        <end position="384"/>
    </location>
</feature>
<keyword evidence="1 3" id="KW-0032">Aminotransferase</keyword>
<dbReference type="GO" id="GO:0008483">
    <property type="term" value="F:transaminase activity"/>
    <property type="evidence" value="ECO:0007669"/>
    <property type="project" value="UniProtKB-KW"/>
</dbReference>
<dbReference type="RefSeq" id="WP_271996571.1">
    <property type="nucleotide sequence ID" value="NZ_JAQNDN010000003.1"/>
</dbReference>
<accession>A0ABT5B4A9</accession>
<dbReference type="Pfam" id="PF00155">
    <property type="entry name" value="Aminotran_1_2"/>
    <property type="match status" value="1"/>
</dbReference>
<proteinExistence type="inferred from homology"/>
<evidence type="ECO:0000313" key="4">
    <source>
        <dbReference type="Proteomes" id="UP001217838"/>
    </source>
</evidence>
<dbReference type="InterPro" id="IPR004839">
    <property type="entry name" value="Aminotransferase_I/II_large"/>
</dbReference>
<dbReference type="InterPro" id="IPR015424">
    <property type="entry name" value="PyrdxlP-dep_Trfase"/>
</dbReference>
<dbReference type="PROSITE" id="PS00105">
    <property type="entry name" value="AA_TRANSFER_CLASS_1"/>
    <property type="match status" value="1"/>
</dbReference>
<dbReference type="InterPro" id="IPR004838">
    <property type="entry name" value="NHTrfase_class1_PyrdxlP-BS"/>
</dbReference>
<name>A0ABT5B4A9_9BACT</name>
<dbReference type="Gene3D" id="3.40.640.10">
    <property type="entry name" value="Type I PLP-dependent aspartate aminotransferase-like (Major domain)"/>
    <property type="match status" value="1"/>
</dbReference>
<comment type="cofactor">
    <cofactor evidence="1">
        <name>pyridoxal 5'-phosphate</name>
        <dbReference type="ChEBI" id="CHEBI:597326"/>
    </cofactor>
</comment>
<sequence length="397" mass="42775">MSGDNPRSDEATVLPAEARFPPNEIISLLDVNRTHNLAESTARNLHFGELVELVGGFEALRDIELGYGSSAGLPALREVLGVCCGIAADKIVTTQGTSLALFLLAFELCRAGDEVVLATPCFPPSRDTLGACGVATREVSLRFDDGYRLDPDRLAQAMTARTRLVSIASPQNPSGVSVDEATLRALLDRMSERAPRAFLLVDETYREATYGGAPVPPSAAGLDPRVIVVSSVSKAHGAPGLRVGWLTTHDASLRERLIVAKLNTVISGAILDEVLAAGLLQRRDAVLAPRRQQLGRALELLAQWCAGERVRIDWVRPDGGALCCVRLRPDVFDVRTVERFWALLPAHELQLAAGSWFGDAEGRRVFRLGFGFLPEASLAPALERLSIAMDAALTVVR</sequence>
<organism evidence="3 4">
    <name type="scientific">Nannocystis radixulma</name>
    <dbReference type="NCBI Taxonomy" id="2995305"/>
    <lineage>
        <taxon>Bacteria</taxon>
        <taxon>Pseudomonadati</taxon>
        <taxon>Myxococcota</taxon>
        <taxon>Polyangia</taxon>
        <taxon>Nannocystales</taxon>
        <taxon>Nannocystaceae</taxon>
        <taxon>Nannocystis</taxon>
    </lineage>
</organism>
<dbReference type="SUPFAM" id="SSF53383">
    <property type="entry name" value="PLP-dependent transferases"/>
    <property type="match status" value="1"/>
</dbReference>
<protein>
    <recommendedName>
        <fullName evidence="1">Aminotransferase</fullName>
        <ecNumber evidence="1">2.6.1.-</ecNumber>
    </recommendedName>
</protein>
<dbReference type="CDD" id="cd00609">
    <property type="entry name" value="AAT_like"/>
    <property type="match status" value="1"/>
</dbReference>
<dbReference type="InterPro" id="IPR015422">
    <property type="entry name" value="PyrdxlP-dep_Trfase_small"/>
</dbReference>
<keyword evidence="1" id="KW-0808">Transferase</keyword>